<dbReference type="AlphaFoldDB" id="A0A0A8V9W4"/>
<protein>
    <submittedName>
        <fullName evidence="1">Uncharacterized protein</fullName>
    </submittedName>
</protein>
<organism evidence="1">
    <name type="scientific">Yersinia ruckeri</name>
    <dbReference type="NCBI Taxonomy" id="29486"/>
    <lineage>
        <taxon>Bacteria</taxon>
        <taxon>Pseudomonadati</taxon>
        <taxon>Pseudomonadota</taxon>
        <taxon>Gammaproteobacteria</taxon>
        <taxon>Enterobacterales</taxon>
        <taxon>Yersiniaceae</taxon>
        <taxon>Yersinia</taxon>
    </lineage>
</organism>
<name>A0A0A8V9W4_YERRU</name>
<dbReference type="STRING" id="29486.UGYR_13675"/>
<dbReference type="RefSeq" id="WP_038251252.1">
    <property type="nucleotide sequence ID" value="NZ_CCYO01000015.1"/>
</dbReference>
<keyword evidence="3" id="KW-1185">Reference proteome</keyword>
<sequence length="135" mass="15409">MTIINNYSTSLPILDSSVTTVTHKSKSNDDINKIIKNLTDTLKNDKNINIKTAIQYIHEHLKGIDQKSSNQIVSEFFSQLNSSTDTNDITLLKEVISPAYTLYTITKNITSEYLNKILNESSNFDDDDDEKEIYR</sequence>
<gene>
    <name evidence="1" type="ORF">CSF007_3765</name>
    <name evidence="2" type="ORF">NCTC10476_01356</name>
</gene>
<reference evidence="2 3" key="2">
    <citation type="submission" date="2018-06" db="EMBL/GenBank/DDBJ databases">
        <authorList>
            <consortium name="Pathogen Informatics"/>
            <person name="Doyle S."/>
        </authorList>
    </citation>
    <scope>NUCLEOTIDE SEQUENCE [LARGE SCALE GENOMIC DNA]</scope>
    <source>
        <strain evidence="2 3">NCTC10476</strain>
    </source>
</reference>
<dbReference type="EMBL" id="LN681231">
    <property type="protein sequence ID" value="CEK26532.1"/>
    <property type="molecule type" value="Genomic_DNA"/>
</dbReference>
<dbReference type="EMBL" id="UHJG01000001">
    <property type="protein sequence ID" value="SUQ00083.1"/>
    <property type="molecule type" value="Genomic_DNA"/>
</dbReference>
<reference evidence="1" key="1">
    <citation type="journal article" date="2015" name="Genome Announc.">
        <title>Complete Genome Sequence of Yersinia ruckeri Strain CSF007-82, Etiologic Agent of Red Mouth Disease in Salmonid Fish.</title>
        <authorList>
            <person name="Nelson M.C."/>
            <person name="LaPatra S.E."/>
            <person name="Welch T.J."/>
            <person name="Graf J."/>
        </authorList>
    </citation>
    <scope>NUCLEOTIDE SEQUENCE</scope>
    <source>
        <strain evidence="1">CSF007-82</strain>
    </source>
</reference>
<evidence type="ECO:0000313" key="1">
    <source>
        <dbReference type="EMBL" id="CEK26532.1"/>
    </source>
</evidence>
<accession>A0A0A8V9W4</accession>
<proteinExistence type="predicted"/>
<evidence type="ECO:0000313" key="2">
    <source>
        <dbReference type="EMBL" id="SUQ00083.1"/>
    </source>
</evidence>
<dbReference type="Proteomes" id="UP000255169">
    <property type="component" value="Unassembled WGS sequence"/>
</dbReference>
<dbReference type="GeneID" id="66878507"/>
<evidence type="ECO:0000313" key="3">
    <source>
        <dbReference type="Proteomes" id="UP000255169"/>
    </source>
</evidence>